<comment type="similarity">
    <text evidence="1">Belongs to the SMC family. SMC5 subfamily.</text>
</comment>
<evidence type="ECO:0000256" key="3">
    <source>
        <dbReference type="ARBA" id="ARBA00023054"/>
    </source>
</evidence>
<dbReference type="SUPFAM" id="SSF55811">
    <property type="entry name" value="Nudix"/>
    <property type="match status" value="1"/>
</dbReference>
<dbReference type="GO" id="GO:0003697">
    <property type="term" value="F:single-stranded DNA binding"/>
    <property type="evidence" value="ECO:0007669"/>
    <property type="project" value="TreeGrafter"/>
</dbReference>
<proteinExistence type="inferred from homology"/>
<feature type="domain" description="RecF/RecN/SMC N-terminal" evidence="6">
    <location>
        <begin position="155"/>
        <end position="1150"/>
    </location>
</feature>
<feature type="region of interest" description="Disordered" evidence="5">
    <location>
        <begin position="917"/>
        <end position="938"/>
    </location>
</feature>
<feature type="coiled-coil region" evidence="4">
    <location>
        <begin position="501"/>
        <end position="535"/>
    </location>
</feature>
<evidence type="ECO:0000313" key="8">
    <source>
        <dbReference type="Proteomes" id="UP000557566"/>
    </source>
</evidence>
<dbReference type="PANTHER" id="PTHR45916">
    <property type="entry name" value="STRUCTURAL MAINTENANCE OF CHROMOSOMES PROTEIN 5"/>
    <property type="match status" value="1"/>
</dbReference>
<dbReference type="InterPro" id="IPR003395">
    <property type="entry name" value="RecF/RecN/SMC_N"/>
</dbReference>
<evidence type="ECO:0000256" key="2">
    <source>
        <dbReference type="ARBA" id="ARBA00018687"/>
    </source>
</evidence>
<dbReference type="GO" id="GO:0005634">
    <property type="term" value="C:nucleus"/>
    <property type="evidence" value="ECO:0007669"/>
    <property type="project" value="TreeGrafter"/>
</dbReference>
<dbReference type="Gene3D" id="3.90.79.10">
    <property type="entry name" value="Nucleoside Triphosphate Pyrophosphohydrolase"/>
    <property type="match status" value="1"/>
</dbReference>
<accession>A0A8H4V735</accession>
<evidence type="ECO:0000313" key="7">
    <source>
        <dbReference type="EMBL" id="KAF4510125.1"/>
    </source>
</evidence>
<dbReference type="Gene3D" id="3.40.50.300">
    <property type="entry name" value="P-loop containing nucleotide triphosphate hydrolases"/>
    <property type="match status" value="2"/>
</dbReference>
<evidence type="ECO:0000256" key="4">
    <source>
        <dbReference type="SAM" id="Coils"/>
    </source>
</evidence>
<dbReference type="InterPro" id="IPR027417">
    <property type="entry name" value="P-loop_NTPase"/>
</dbReference>
<gene>
    <name evidence="7" type="ORF">G6O67_002040</name>
</gene>
<dbReference type="GO" id="GO:0000724">
    <property type="term" value="P:double-strand break repair via homologous recombination"/>
    <property type="evidence" value="ECO:0007669"/>
    <property type="project" value="TreeGrafter"/>
</dbReference>
<name>A0A8H4V735_9HYPO</name>
<dbReference type="InterPro" id="IPR015797">
    <property type="entry name" value="NUDIX_hydrolase-like_dom_sf"/>
</dbReference>
<organism evidence="7 8">
    <name type="scientific">Ophiocordyceps sinensis</name>
    <dbReference type="NCBI Taxonomy" id="72228"/>
    <lineage>
        <taxon>Eukaryota</taxon>
        <taxon>Fungi</taxon>
        <taxon>Dikarya</taxon>
        <taxon>Ascomycota</taxon>
        <taxon>Pezizomycotina</taxon>
        <taxon>Sordariomycetes</taxon>
        <taxon>Hypocreomycetidae</taxon>
        <taxon>Hypocreales</taxon>
        <taxon>Ophiocordycipitaceae</taxon>
        <taxon>Ophiocordyceps</taxon>
    </lineage>
</organism>
<reference evidence="7 8" key="1">
    <citation type="journal article" date="2020" name="Genome Biol. Evol.">
        <title>A new high-quality draft genome assembly of the Chinese cordyceps Ophiocordyceps sinensis.</title>
        <authorList>
            <person name="Shu R."/>
            <person name="Zhang J."/>
            <person name="Meng Q."/>
            <person name="Zhang H."/>
            <person name="Zhou G."/>
            <person name="Li M."/>
            <person name="Wu P."/>
            <person name="Zhao Y."/>
            <person name="Chen C."/>
            <person name="Qin Q."/>
        </authorList>
    </citation>
    <scope>NUCLEOTIDE SEQUENCE [LARGE SCALE GENOMIC DNA]</scope>
    <source>
        <strain evidence="7 8">IOZ07</strain>
    </source>
</reference>
<dbReference type="Pfam" id="PF02463">
    <property type="entry name" value="SMC_N"/>
    <property type="match status" value="1"/>
</dbReference>
<feature type="coiled-coil region" evidence="4">
    <location>
        <begin position="313"/>
        <end position="407"/>
    </location>
</feature>
<feature type="region of interest" description="Disordered" evidence="5">
    <location>
        <begin position="64"/>
        <end position="147"/>
    </location>
</feature>
<protein>
    <recommendedName>
        <fullName evidence="2">Structural maintenance of chromosomes protein 5</fullName>
    </recommendedName>
</protein>
<dbReference type="GO" id="GO:0030915">
    <property type="term" value="C:Smc5-Smc6 complex"/>
    <property type="evidence" value="ECO:0007669"/>
    <property type="project" value="TreeGrafter"/>
</dbReference>
<dbReference type="PANTHER" id="PTHR45916:SF1">
    <property type="entry name" value="STRUCTURAL MAINTENANCE OF CHROMOSOMES PROTEIN 5"/>
    <property type="match status" value="1"/>
</dbReference>
<dbReference type="SUPFAM" id="SSF52540">
    <property type="entry name" value="P-loop containing nucleoside triphosphate hydrolases"/>
    <property type="match status" value="2"/>
</dbReference>
<dbReference type="AlphaFoldDB" id="A0A8H4V735"/>
<sequence>MATWRFETDMYAAEKFVESAGTVLFRLSTREVCILHLLHRDEYILPKGHRNLGESRRTTAIRETTLLSSHRCQPADPRKITPTSPAAMARSSSRRRRRAESDDQEASDGPRSQASSDSPKRRRLHLEPDDESVDEASRPDAASHVSMDDFHPGAILRVKVENFVTYEQAEFFPGPHLNMVIGPNGTGKSSLVCAICLGLGYSPKHLGRAGSVKEFVKHGKDTATIEIELQKRPNDRSNHVVRVQIRREQNSQKWWLNGKETSQKAIQRLMHSLKIQVDNLCQFLPQDRVVEFAACTPIDLLHETLRAAAPEAMLQWQKQLQDLHKDKKDLAQTVHADVDILRNLESRQQGLQADVDRIREREEIQQRVQNLRSALVLARYQEARNKHSGARDRKKEAERALRRLEEECGPSLEAVNLKTEYAGNIETAILRREQALKDAEQATSTTARHVSTAVEDVKDMGDRIDAERKGFEAKKKELATSRSKITMFQADLKNRPADFNAAEWNQKIRAEEHTLRELEIERRQLSTEITSVKDKGRAVIQQISRVEAEVEALDTQQGQQLNLLRKHFPDVATGWDWVQEHQGDFEKEVFGPPMISCSMKDERYSDQVQALLQNDDFVCFTAQTKNDYKRLTDQLYRVLSLSVTIRTCSHSLEAFQPPVSRAEASTLGLDGFAVDYLEGPALVLAMLCAEKRLHQSGVSLSDHNDAEYESLVNNGRVSQWVAGQHSYAVRRRREYGPQAMTTISKSIRPGRFWTSQPIDSQEKMELNRRLTELKGEKDLRAGELRELKAKLPNIEEQATDVTEKIDALKSDKSTLQREYQKWQALPAKIESEERVKATHEHALRDSRKTVLDLHYQWDNAALKRVELVLKHKKLIDQLRDAHCALLEARIQHIEARSDIEGLKNRNASLTARLEQERQNLQKASDEAGRAKEDGRRLSEQVRDLLAQNADKRDLWTQLSDGKTPEELDMDMTAEEAKLELIHAANPNVIREFERRAQEIGRLRSKMEGFNEKLEGLDRQRAEIMGKWEPKLDELVSKINDAFAYNFEQISCAGEVRVHKDDDFDLWALDIMVKFRENEALQQLTAHRQSGGERAVSTIFYLMALQSMAQSPFRVVDEINQGMDPRNERMVHERMVEIACREHSSQYFLITPKLLTGLRYDPKMRILCIASGEHMPREGHKLDFARCLAVQRSLMAAT</sequence>
<evidence type="ECO:0000259" key="6">
    <source>
        <dbReference type="Pfam" id="PF02463"/>
    </source>
</evidence>
<dbReference type="OrthoDB" id="10254973at2759"/>
<keyword evidence="8" id="KW-1185">Reference proteome</keyword>
<feature type="coiled-coil region" evidence="4">
    <location>
        <begin position="784"/>
        <end position="825"/>
    </location>
</feature>
<evidence type="ECO:0000256" key="5">
    <source>
        <dbReference type="SAM" id="MobiDB-lite"/>
    </source>
</evidence>
<keyword evidence="3 4" id="KW-0175">Coiled coil</keyword>
<comment type="caution">
    <text evidence="7">The sequence shown here is derived from an EMBL/GenBank/DDBJ whole genome shotgun (WGS) entry which is preliminary data.</text>
</comment>
<dbReference type="EMBL" id="JAAVMX010000003">
    <property type="protein sequence ID" value="KAF4510125.1"/>
    <property type="molecule type" value="Genomic_DNA"/>
</dbReference>
<evidence type="ECO:0000256" key="1">
    <source>
        <dbReference type="ARBA" id="ARBA00010171"/>
    </source>
</evidence>
<dbReference type="Proteomes" id="UP000557566">
    <property type="component" value="Unassembled WGS sequence"/>
</dbReference>